<accession>A0A9P4V351</accession>
<evidence type="ECO:0000256" key="1">
    <source>
        <dbReference type="ARBA" id="ARBA00004141"/>
    </source>
</evidence>
<dbReference type="OrthoDB" id="5393606at2759"/>
<dbReference type="InterPro" id="IPR049326">
    <property type="entry name" value="Rhodopsin_dom_fungi"/>
</dbReference>
<feature type="domain" description="Rhodopsin" evidence="7">
    <location>
        <begin position="31"/>
        <end position="291"/>
    </location>
</feature>
<feature type="transmembrane region" description="Helical" evidence="6">
    <location>
        <begin position="220"/>
        <end position="245"/>
    </location>
</feature>
<dbReference type="AlphaFoldDB" id="A0A9P4V351"/>
<comment type="caution">
    <text evidence="8">The sequence shown here is derived from an EMBL/GenBank/DDBJ whole genome shotgun (WGS) entry which is preliminary data.</text>
</comment>
<dbReference type="PANTHER" id="PTHR33048">
    <property type="entry name" value="PTH11-LIKE INTEGRAL MEMBRANE PROTEIN (AFU_ORTHOLOGUE AFUA_5G11245)"/>
    <property type="match status" value="1"/>
</dbReference>
<protein>
    <recommendedName>
        <fullName evidence="7">Rhodopsin domain-containing protein</fullName>
    </recommendedName>
</protein>
<feature type="transmembrane region" description="Helical" evidence="6">
    <location>
        <begin position="46"/>
        <end position="69"/>
    </location>
</feature>
<gene>
    <name evidence="8" type="ORF">EJ04DRAFT_551360</name>
</gene>
<evidence type="ECO:0000259" key="7">
    <source>
        <dbReference type="Pfam" id="PF20684"/>
    </source>
</evidence>
<keyword evidence="3 6" id="KW-1133">Transmembrane helix</keyword>
<evidence type="ECO:0000313" key="8">
    <source>
        <dbReference type="EMBL" id="KAF2736289.1"/>
    </source>
</evidence>
<dbReference type="InterPro" id="IPR052337">
    <property type="entry name" value="SAT4-like"/>
</dbReference>
<keyword evidence="4 6" id="KW-0472">Membrane</keyword>
<evidence type="ECO:0000256" key="2">
    <source>
        <dbReference type="ARBA" id="ARBA00022692"/>
    </source>
</evidence>
<feature type="transmembrane region" description="Helical" evidence="6">
    <location>
        <begin position="102"/>
        <end position="122"/>
    </location>
</feature>
<dbReference type="PANTHER" id="PTHR33048:SF157">
    <property type="entry name" value="INTEGRAL MEMBRANE PROTEIN"/>
    <property type="match status" value="1"/>
</dbReference>
<keyword evidence="9" id="KW-1185">Reference proteome</keyword>
<organism evidence="8 9">
    <name type="scientific">Polyplosphaeria fusca</name>
    <dbReference type="NCBI Taxonomy" id="682080"/>
    <lineage>
        <taxon>Eukaryota</taxon>
        <taxon>Fungi</taxon>
        <taxon>Dikarya</taxon>
        <taxon>Ascomycota</taxon>
        <taxon>Pezizomycotina</taxon>
        <taxon>Dothideomycetes</taxon>
        <taxon>Pleosporomycetidae</taxon>
        <taxon>Pleosporales</taxon>
        <taxon>Tetraplosphaeriaceae</taxon>
        <taxon>Polyplosphaeria</taxon>
    </lineage>
</organism>
<dbReference type="Proteomes" id="UP000799444">
    <property type="component" value="Unassembled WGS sequence"/>
</dbReference>
<feature type="transmembrane region" description="Helical" evidence="6">
    <location>
        <begin position="134"/>
        <end position="166"/>
    </location>
</feature>
<evidence type="ECO:0000256" key="5">
    <source>
        <dbReference type="ARBA" id="ARBA00038359"/>
    </source>
</evidence>
<dbReference type="EMBL" id="ML996126">
    <property type="protein sequence ID" value="KAF2736289.1"/>
    <property type="molecule type" value="Genomic_DNA"/>
</dbReference>
<evidence type="ECO:0000256" key="4">
    <source>
        <dbReference type="ARBA" id="ARBA00023136"/>
    </source>
</evidence>
<name>A0A9P4V351_9PLEO</name>
<feature type="transmembrane region" description="Helical" evidence="6">
    <location>
        <begin position="265"/>
        <end position="289"/>
    </location>
</feature>
<sequence>MFTRIIAPSPEATIAAGIGFPIVCIGLVSGRFHAKRHMGSSILIDDWLTIPALVFTAAMGISLVVGVAYRGLGYPTPLPPDPHHSLTFIAPQTVLTRKIEHLLLLFHFPALTCSKLSVLFFYRRVFCPPWRRFLHYFFIFLIAVCILWGIGFFISGFFICGTHFSAFWSNVMTLRRHCSQLHNQEVYMVTSDFVIDAVIFFIPIPLVLRLKLSLGRKFAVLVVFLFAAITVAVSIARMMIFLQAIHGLKVKYSSTGFDNQIITAGLYWTTLETGFSLISVCLPPLYTLLRKSCRDKCIRNGHFDEENGIIVSENSSNGPSDIISKPDELVSPVMEAKNAEMLQQQ</sequence>
<reference evidence="8" key="1">
    <citation type="journal article" date="2020" name="Stud. Mycol.">
        <title>101 Dothideomycetes genomes: a test case for predicting lifestyles and emergence of pathogens.</title>
        <authorList>
            <person name="Haridas S."/>
            <person name="Albert R."/>
            <person name="Binder M."/>
            <person name="Bloem J."/>
            <person name="Labutti K."/>
            <person name="Salamov A."/>
            <person name="Andreopoulos B."/>
            <person name="Baker S."/>
            <person name="Barry K."/>
            <person name="Bills G."/>
            <person name="Bluhm B."/>
            <person name="Cannon C."/>
            <person name="Castanera R."/>
            <person name="Culley D."/>
            <person name="Daum C."/>
            <person name="Ezra D."/>
            <person name="Gonzalez J."/>
            <person name="Henrissat B."/>
            <person name="Kuo A."/>
            <person name="Liang C."/>
            <person name="Lipzen A."/>
            <person name="Lutzoni F."/>
            <person name="Magnuson J."/>
            <person name="Mondo S."/>
            <person name="Nolan M."/>
            <person name="Ohm R."/>
            <person name="Pangilinan J."/>
            <person name="Park H.-J."/>
            <person name="Ramirez L."/>
            <person name="Alfaro M."/>
            <person name="Sun H."/>
            <person name="Tritt A."/>
            <person name="Yoshinaga Y."/>
            <person name="Zwiers L.-H."/>
            <person name="Turgeon B."/>
            <person name="Goodwin S."/>
            <person name="Spatafora J."/>
            <person name="Crous P."/>
            <person name="Grigoriev I."/>
        </authorList>
    </citation>
    <scope>NUCLEOTIDE SEQUENCE</scope>
    <source>
        <strain evidence="8">CBS 125425</strain>
    </source>
</reference>
<feature type="transmembrane region" description="Helical" evidence="6">
    <location>
        <begin position="12"/>
        <end position="34"/>
    </location>
</feature>
<keyword evidence="2 6" id="KW-0812">Transmembrane</keyword>
<evidence type="ECO:0000313" key="9">
    <source>
        <dbReference type="Proteomes" id="UP000799444"/>
    </source>
</evidence>
<dbReference type="GO" id="GO:0016020">
    <property type="term" value="C:membrane"/>
    <property type="evidence" value="ECO:0007669"/>
    <property type="project" value="UniProtKB-SubCell"/>
</dbReference>
<comment type="similarity">
    <text evidence="5">Belongs to the SAT4 family.</text>
</comment>
<evidence type="ECO:0000256" key="6">
    <source>
        <dbReference type="SAM" id="Phobius"/>
    </source>
</evidence>
<dbReference type="Pfam" id="PF20684">
    <property type="entry name" value="Fung_rhodopsin"/>
    <property type="match status" value="1"/>
</dbReference>
<comment type="subcellular location">
    <subcellularLocation>
        <location evidence="1">Membrane</location>
        <topology evidence="1">Multi-pass membrane protein</topology>
    </subcellularLocation>
</comment>
<feature type="transmembrane region" description="Helical" evidence="6">
    <location>
        <begin position="186"/>
        <end position="208"/>
    </location>
</feature>
<proteinExistence type="inferred from homology"/>
<evidence type="ECO:0000256" key="3">
    <source>
        <dbReference type="ARBA" id="ARBA00022989"/>
    </source>
</evidence>